<dbReference type="Gene3D" id="3.40.630.30">
    <property type="match status" value="1"/>
</dbReference>
<feature type="domain" description="N-acetyltransferase" evidence="3">
    <location>
        <begin position="135"/>
        <end position="271"/>
    </location>
</feature>
<dbReference type="SUPFAM" id="SSF55729">
    <property type="entry name" value="Acyl-CoA N-acyltransferases (Nat)"/>
    <property type="match status" value="1"/>
</dbReference>
<protein>
    <submittedName>
        <fullName evidence="4">Predicted acetyltransferase, GNAT family</fullName>
    </submittedName>
</protein>
<dbReference type="OrthoDB" id="3174529at2"/>
<dbReference type="CDD" id="cd04301">
    <property type="entry name" value="NAT_SF"/>
    <property type="match status" value="1"/>
</dbReference>
<evidence type="ECO:0000256" key="1">
    <source>
        <dbReference type="ARBA" id="ARBA00022679"/>
    </source>
</evidence>
<gene>
    <name evidence="4" type="ORF">SAMN05421833_10947</name>
</gene>
<evidence type="ECO:0000259" key="3">
    <source>
        <dbReference type="PROSITE" id="PS51186"/>
    </source>
</evidence>
<reference evidence="5" key="1">
    <citation type="submission" date="2017-01" db="EMBL/GenBank/DDBJ databases">
        <authorList>
            <person name="Varghese N."/>
            <person name="Submissions S."/>
        </authorList>
    </citation>
    <scope>NUCLEOTIDE SEQUENCE [LARGE SCALE GENOMIC DNA]</scope>
    <source>
        <strain evidence="5">ATCC 12950</strain>
    </source>
</reference>
<evidence type="ECO:0000313" key="5">
    <source>
        <dbReference type="Proteomes" id="UP000186096"/>
    </source>
</evidence>
<dbReference type="PROSITE" id="PS51186">
    <property type="entry name" value="GNAT"/>
    <property type="match status" value="1"/>
</dbReference>
<keyword evidence="2" id="KW-0012">Acyltransferase</keyword>
<dbReference type="PANTHER" id="PTHR43877">
    <property type="entry name" value="AMINOALKYLPHOSPHONATE N-ACETYLTRANSFERASE-RELATED-RELATED"/>
    <property type="match status" value="1"/>
</dbReference>
<dbReference type="RefSeq" id="WP_076435003.1">
    <property type="nucleotide sequence ID" value="NZ_FTNI01000009.1"/>
</dbReference>
<organism evidence="4 5">
    <name type="scientific">Microbispora rosea</name>
    <dbReference type="NCBI Taxonomy" id="58117"/>
    <lineage>
        <taxon>Bacteria</taxon>
        <taxon>Bacillati</taxon>
        <taxon>Actinomycetota</taxon>
        <taxon>Actinomycetes</taxon>
        <taxon>Streptosporangiales</taxon>
        <taxon>Streptosporangiaceae</taxon>
        <taxon>Microbispora</taxon>
    </lineage>
</organism>
<accession>A0A1N7AY84</accession>
<dbReference type="EMBL" id="FTNI01000009">
    <property type="protein sequence ID" value="SIR44117.1"/>
    <property type="molecule type" value="Genomic_DNA"/>
</dbReference>
<keyword evidence="1 4" id="KW-0808">Transferase</keyword>
<dbReference type="STRING" id="58117.SAMN05421833_10947"/>
<sequence length="271" mass="29300">MKWTITADVEEYATAAEPWLLRDPVRSTVMLTVLRGIRSGQFTVDPLLAWLEDGDVVAGAACHTPPYPLALGDVPLAALPLLARDLIELDHDVPAVGGPAAVAEAFAGAWWRPETRRRAERLYRLGTLRAPSAPGKPRVAGPGDLPTAVSLIREFQREAHVERTADPTPVVAARVNREELVVWEDDDRPVSIAGVSAPIAGMSRIGPVYTPPDLRGRGYGSAVTHAASRKALDDGATEVLLFTDLSNPTSNSIYQRLGYRPIADYTTIHFA</sequence>
<dbReference type="AlphaFoldDB" id="A0A1N7AY84"/>
<name>A0A1N7AY84_9ACTN</name>
<dbReference type="InterPro" id="IPR000182">
    <property type="entry name" value="GNAT_dom"/>
</dbReference>
<proteinExistence type="predicted"/>
<dbReference type="Proteomes" id="UP000186096">
    <property type="component" value="Unassembled WGS sequence"/>
</dbReference>
<dbReference type="GO" id="GO:0016747">
    <property type="term" value="F:acyltransferase activity, transferring groups other than amino-acyl groups"/>
    <property type="evidence" value="ECO:0007669"/>
    <property type="project" value="InterPro"/>
</dbReference>
<dbReference type="InterPro" id="IPR016181">
    <property type="entry name" value="Acyl_CoA_acyltransferase"/>
</dbReference>
<dbReference type="Pfam" id="PF00583">
    <property type="entry name" value="Acetyltransf_1"/>
    <property type="match status" value="1"/>
</dbReference>
<evidence type="ECO:0000256" key="2">
    <source>
        <dbReference type="ARBA" id="ARBA00023315"/>
    </source>
</evidence>
<dbReference type="InterPro" id="IPR050832">
    <property type="entry name" value="Bact_Acetyltransf"/>
</dbReference>
<evidence type="ECO:0000313" key="4">
    <source>
        <dbReference type="EMBL" id="SIR44117.1"/>
    </source>
</evidence>
<keyword evidence="5" id="KW-1185">Reference proteome</keyword>